<dbReference type="CDD" id="cd01285">
    <property type="entry name" value="nucleoside_deaminase"/>
    <property type="match status" value="1"/>
</dbReference>
<feature type="domain" description="CMP/dCMP-type deaminase" evidence="3">
    <location>
        <begin position="4"/>
        <end position="121"/>
    </location>
</feature>
<dbReference type="Gene3D" id="3.40.140.10">
    <property type="entry name" value="Cytidine Deaminase, domain 2"/>
    <property type="match status" value="1"/>
</dbReference>
<dbReference type="InterPro" id="IPR016192">
    <property type="entry name" value="APOBEC/CMP_deaminase_Zn-bd"/>
</dbReference>
<name>A0AAW5E371_9BACI</name>
<gene>
    <name evidence="4" type="ORF">MJG50_01690</name>
</gene>
<reference evidence="4" key="1">
    <citation type="submission" date="2022-02" db="EMBL/GenBank/DDBJ databases">
        <title>Fredinandcohnia quinoae sp. nov. isolated from Chenopodium quinoa seeds.</title>
        <authorList>
            <person name="Saati-Santamaria Z."/>
            <person name="Flores-Felix J.D."/>
            <person name="Igual J.M."/>
            <person name="Velazquez E."/>
            <person name="Garcia-Fraile P."/>
            <person name="Martinez-Molina E."/>
        </authorList>
    </citation>
    <scope>NUCLEOTIDE SEQUENCE</scope>
    <source>
        <strain evidence="4">SECRCQ15</strain>
    </source>
</reference>
<evidence type="ECO:0000313" key="5">
    <source>
        <dbReference type="Proteomes" id="UP001431131"/>
    </source>
</evidence>
<dbReference type="PANTHER" id="PTHR11079:SF179">
    <property type="entry name" value="TRNA(ADENINE(34)) DEAMINASE, CHLOROPLASTIC"/>
    <property type="match status" value="1"/>
</dbReference>
<proteinExistence type="predicted"/>
<dbReference type="EMBL" id="JAKTTI010000001">
    <property type="protein sequence ID" value="MCH1624025.1"/>
    <property type="molecule type" value="Genomic_DNA"/>
</dbReference>
<dbReference type="PROSITE" id="PS51747">
    <property type="entry name" value="CYT_DCMP_DEAMINASES_2"/>
    <property type="match status" value="1"/>
</dbReference>
<keyword evidence="1" id="KW-0479">Metal-binding</keyword>
<organism evidence="4 5">
    <name type="scientific">Fredinandcohnia quinoae</name>
    <dbReference type="NCBI Taxonomy" id="2918902"/>
    <lineage>
        <taxon>Bacteria</taxon>
        <taxon>Bacillati</taxon>
        <taxon>Bacillota</taxon>
        <taxon>Bacilli</taxon>
        <taxon>Bacillales</taxon>
        <taxon>Bacillaceae</taxon>
        <taxon>Fredinandcohnia</taxon>
    </lineage>
</organism>
<dbReference type="GO" id="GO:0008270">
    <property type="term" value="F:zinc ion binding"/>
    <property type="evidence" value="ECO:0007669"/>
    <property type="project" value="InterPro"/>
</dbReference>
<evidence type="ECO:0000256" key="1">
    <source>
        <dbReference type="ARBA" id="ARBA00022723"/>
    </source>
</evidence>
<dbReference type="GO" id="GO:0016787">
    <property type="term" value="F:hydrolase activity"/>
    <property type="evidence" value="ECO:0007669"/>
    <property type="project" value="InterPro"/>
</dbReference>
<dbReference type="RefSeq" id="WP_240252270.1">
    <property type="nucleotide sequence ID" value="NZ_JAKTTI010000001.1"/>
</dbReference>
<dbReference type="AlphaFoldDB" id="A0AAW5E371"/>
<accession>A0AAW5E371</accession>
<evidence type="ECO:0000259" key="3">
    <source>
        <dbReference type="PROSITE" id="PS51747"/>
    </source>
</evidence>
<dbReference type="SUPFAM" id="SSF53927">
    <property type="entry name" value="Cytidine deaminase-like"/>
    <property type="match status" value="1"/>
</dbReference>
<keyword evidence="5" id="KW-1185">Reference proteome</keyword>
<evidence type="ECO:0000313" key="4">
    <source>
        <dbReference type="EMBL" id="MCH1624025.1"/>
    </source>
</evidence>
<comment type="caution">
    <text evidence="4">The sequence shown here is derived from an EMBL/GenBank/DDBJ whole genome shotgun (WGS) entry which is preliminary data.</text>
</comment>
<keyword evidence="2" id="KW-0862">Zinc</keyword>
<dbReference type="Proteomes" id="UP001431131">
    <property type="component" value="Unassembled WGS sequence"/>
</dbReference>
<evidence type="ECO:0000256" key="2">
    <source>
        <dbReference type="ARBA" id="ARBA00022833"/>
    </source>
</evidence>
<dbReference type="InterPro" id="IPR016193">
    <property type="entry name" value="Cytidine_deaminase-like"/>
</dbReference>
<sequence>MQWSNIPHIWQECFNTAWISFQEGSRPIGAVIVNTQGEIVARGKSAVFNELSNTVISHNELAHAEVNAMLTLDNRIHKKVNDYVLYSTMEPCPLCFSALYMSGIKNLKYAAKDKYGGSTNLVGTTPYLSRKQIAIEGSVPILEDFSILLNVYFDLKIGYEKALPVIALMEEDYPFAVQLARKWVKEEKLKEYKNLNVEEVYGMITYELQ</sequence>
<protein>
    <submittedName>
        <fullName evidence="4">Nucleoside deaminase</fullName>
    </submittedName>
</protein>
<dbReference type="PROSITE" id="PS00903">
    <property type="entry name" value="CYT_DCMP_DEAMINASES_1"/>
    <property type="match status" value="1"/>
</dbReference>
<dbReference type="Pfam" id="PF00383">
    <property type="entry name" value="dCMP_cyt_deam_1"/>
    <property type="match status" value="1"/>
</dbReference>
<dbReference type="InterPro" id="IPR002125">
    <property type="entry name" value="CMP_dCMP_dom"/>
</dbReference>
<dbReference type="PANTHER" id="PTHR11079">
    <property type="entry name" value="CYTOSINE DEAMINASE FAMILY MEMBER"/>
    <property type="match status" value="1"/>
</dbReference>